<accession>A0ABR7QII5</accession>
<evidence type="ECO:0000313" key="2">
    <source>
        <dbReference type="EMBL" id="MBC8766944.1"/>
    </source>
</evidence>
<reference evidence="2 3" key="1">
    <citation type="submission" date="2020-08" db="EMBL/GenBank/DDBJ databases">
        <title>Arenibacter gaetbuli sp. nov., isolated from a sand dune.</title>
        <authorList>
            <person name="Park S."/>
            <person name="Yoon J.-H."/>
        </authorList>
    </citation>
    <scope>NUCLEOTIDE SEQUENCE [LARGE SCALE GENOMIC DNA]</scope>
    <source>
        <strain evidence="2 3">BSSL-BM3</strain>
    </source>
</reference>
<name>A0ABR7QII5_9FLAO</name>
<evidence type="ECO:0000313" key="3">
    <source>
        <dbReference type="Proteomes" id="UP000618952"/>
    </source>
</evidence>
<feature type="transmembrane region" description="Helical" evidence="1">
    <location>
        <begin position="85"/>
        <end position="106"/>
    </location>
</feature>
<evidence type="ECO:0000256" key="1">
    <source>
        <dbReference type="SAM" id="Phobius"/>
    </source>
</evidence>
<keyword evidence="1" id="KW-1133">Transmembrane helix</keyword>
<organism evidence="2 3">
    <name type="scientific">Arenibacter arenosicollis</name>
    <dbReference type="NCBI Taxonomy" id="2762274"/>
    <lineage>
        <taxon>Bacteria</taxon>
        <taxon>Pseudomonadati</taxon>
        <taxon>Bacteroidota</taxon>
        <taxon>Flavobacteriia</taxon>
        <taxon>Flavobacteriales</taxon>
        <taxon>Flavobacteriaceae</taxon>
        <taxon>Arenibacter</taxon>
    </lineage>
</organism>
<feature type="transmembrane region" description="Helical" evidence="1">
    <location>
        <begin position="112"/>
        <end position="130"/>
    </location>
</feature>
<keyword evidence="1" id="KW-0472">Membrane</keyword>
<proteinExistence type="predicted"/>
<comment type="caution">
    <text evidence="2">The sequence shown here is derived from an EMBL/GenBank/DDBJ whole genome shotgun (WGS) entry which is preliminary data.</text>
</comment>
<protein>
    <submittedName>
        <fullName evidence="2">DoxX family protein</fullName>
    </submittedName>
</protein>
<keyword evidence="1" id="KW-0812">Transmembrane</keyword>
<dbReference type="EMBL" id="JACLHY010000001">
    <property type="protein sequence ID" value="MBC8766944.1"/>
    <property type="molecule type" value="Genomic_DNA"/>
</dbReference>
<gene>
    <name evidence="2" type="ORF">H4O18_02960</name>
</gene>
<sequence length="132" mass="14575">MTNLMTYPTELLLLLFVIITFLQSALDKIMDWKGNLAWLKEHFSKTPFKNMVPMLLGTVLVTEIVAGLLCSIGFYQLLAAGEGSIAFVGAILACLALLMLLLGQRIAKDYDGARTIAIYFVPAIFLVFLLQS</sequence>
<feature type="transmembrane region" description="Helical" evidence="1">
    <location>
        <begin position="51"/>
        <end position="78"/>
    </location>
</feature>
<keyword evidence="3" id="KW-1185">Reference proteome</keyword>
<dbReference type="RefSeq" id="WP_187581598.1">
    <property type="nucleotide sequence ID" value="NZ_JACLHY010000001.1"/>
</dbReference>
<dbReference type="Proteomes" id="UP000618952">
    <property type="component" value="Unassembled WGS sequence"/>
</dbReference>